<proteinExistence type="predicted"/>
<dbReference type="AlphaFoldDB" id="A0A0A9NRS6"/>
<organism evidence="1">
    <name type="scientific">Arundo donax</name>
    <name type="common">Giant reed</name>
    <name type="synonym">Donax arundinaceus</name>
    <dbReference type="NCBI Taxonomy" id="35708"/>
    <lineage>
        <taxon>Eukaryota</taxon>
        <taxon>Viridiplantae</taxon>
        <taxon>Streptophyta</taxon>
        <taxon>Embryophyta</taxon>
        <taxon>Tracheophyta</taxon>
        <taxon>Spermatophyta</taxon>
        <taxon>Magnoliopsida</taxon>
        <taxon>Liliopsida</taxon>
        <taxon>Poales</taxon>
        <taxon>Poaceae</taxon>
        <taxon>PACMAD clade</taxon>
        <taxon>Arundinoideae</taxon>
        <taxon>Arundineae</taxon>
        <taxon>Arundo</taxon>
    </lineage>
</organism>
<reference evidence="1" key="2">
    <citation type="journal article" date="2015" name="Data Brief">
        <title>Shoot transcriptome of the giant reed, Arundo donax.</title>
        <authorList>
            <person name="Barrero R.A."/>
            <person name="Guerrero F.D."/>
            <person name="Moolhuijzen P."/>
            <person name="Goolsby J.A."/>
            <person name="Tidwell J."/>
            <person name="Bellgard S.E."/>
            <person name="Bellgard M.I."/>
        </authorList>
    </citation>
    <scope>NUCLEOTIDE SEQUENCE</scope>
    <source>
        <tissue evidence="1">Shoot tissue taken approximately 20 cm above the soil surface</tissue>
    </source>
</reference>
<evidence type="ECO:0000313" key="1">
    <source>
        <dbReference type="EMBL" id="JAD17087.1"/>
    </source>
</evidence>
<sequence>MRLLHMRFLRNRILSSNLNIPKHMLYISSPDAVEDLAWPVQIKPSGKSGTVRASLLSQ</sequence>
<dbReference type="EMBL" id="GBRH01280808">
    <property type="protein sequence ID" value="JAD17087.1"/>
    <property type="molecule type" value="Transcribed_RNA"/>
</dbReference>
<protein>
    <submittedName>
        <fullName evidence="1">Uncharacterized protein</fullName>
    </submittedName>
</protein>
<accession>A0A0A9NRS6</accession>
<name>A0A0A9NRS6_ARUDO</name>
<reference evidence="1" key="1">
    <citation type="submission" date="2014-09" db="EMBL/GenBank/DDBJ databases">
        <authorList>
            <person name="Magalhaes I.L.F."/>
            <person name="Oliveira U."/>
            <person name="Santos F.R."/>
            <person name="Vidigal T.H.D.A."/>
            <person name="Brescovit A.D."/>
            <person name="Santos A.J."/>
        </authorList>
    </citation>
    <scope>NUCLEOTIDE SEQUENCE</scope>
    <source>
        <tissue evidence="1">Shoot tissue taken approximately 20 cm above the soil surface</tissue>
    </source>
</reference>
<dbReference type="EMBL" id="GBRH01178907">
    <property type="protein sequence ID" value="JAE18989.1"/>
    <property type="molecule type" value="Transcribed_RNA"/>
</dbReference>